<feature type="transmembrane region" description="Helical" evidence="1">
    <location>
        <begin position="47"/>
        <end position="70"/>
    </location>
</feature>
<keyword evidence="1" id="KW-1133">Transmembrane helix</keyword>
<dbReference type="SUPFAM" id="SSF56219">
    <property type="entry name" value="DNase I-like"/>
    <property type="match status" value="1"/>
</dbReference>
<name>A0ABS4YYQ4_9MICC</name>
<evidence type="ECO:0000259" key="2">
    <source>
        <dbReference type="Pfam" id="PF03372"/>
    </source>
</evidence>
<evidence type="ECO:0000313" key="3">
    <source>
        <dbReference type="EMBL" id="MBP2413869.1"/>
    </source>
</evidence>
<dbReference type="InterPro" id="IPR005135">
    <property type="entry name" value="Endo/exonuclease/phosphatase"/>
</dbReference>
<dbReference type="InterPro" id="IPR036691">
    <property type="entry name" value="Endo/exonu/phosph_ase_sf"/>
</dbReference>
<dbReference type="Proteomes" id="UP000711614">
    <property type="component" value="Unassembled WGS sequence"/>
</dbReference>
<accession>A0ABS4YYQ4</accession>
<reference evidence="3 4" key="1">
    <citation type="submission" date="2021-03" db="EMBL/GenBank/DDBJ databases">
        <title>Sequencing the genomes of 1000 actinobacteria strains.</title>
        <authorList>
            <person name="Klenk H.-P."/>
        </authorList>
    </citation>
    <scope>NUCLEOTIDE SEQUENCE [LARGE SCALE GENOMIC DNA]</scope>
    <source>
        <strain evidence="3 4">DSM 16005</strain>
    </source>
</reference>
<gene>
    <name evidence="3" type="ORF">JOF48_002668</name>
</gene>
<comment type="caution">
    <text evidence="3">The sequence shown here is derived from an EMBL/GenBank/DDBJ whole genome shotgun (WGS) entry which is preliminary data.</text>
</comment>
<feature type="transmembrane region" description="Helical" evidence="1">
    <location>
        <begin position="77"/>
        <end position="97"/>
    </location>
</feature>
<dbReference type="Pfam" id="PF03372">
    <property type="entry name" value="Exo_endo_phos"/>
    <property type="match status" value="1"/>
</dbReference>
<keyword evidence="1" id="KW-0472">Membrane</keyword>
<dbReference type="Gene3D" id="3.60.10.10">
    <property type="entry name" value="Endonuclease/exonuclease/phosphatase"/>
    <property type="match status" value="1"/>
</dbReference>
<feature type="domain" description="Endonuclease/exonuclease/phosphatase" evidence="2">
    <location>
        <begin position="126"/>
        <end position="311"/>
    </location>
</feature>
<keyword evidence="1" id="KW-0812">Transmembrane</keyword>
<organism evidence="3 4">
    <name type="scientific">Arthrobacter stackebrandtii</name>
    <dbReference type="NCBI Taxonomy" id="272161"/>
    <lineage>
        <taxon>Bacteria</taxon>
        <taxon>Bacillati</taxon>
        <taxon>Actinomycetota</taxon>
        <taxon>Actinomycetes</taxon>
        <taxon>Micrococcales</taxon>
        <taxon>Micrococcaceae</taxon>
        <taxon>Arthrobacter</taxon>
    </lineage>
</organism>
<protein>
    <submittedName>
        <fullName evidence="3">Vancomycin resistance protein VanJ</fullName>
    </submittedName>
</protein>
<dbReference type="RefSeq" id="WP_209681451.1">
    <property type="nucleotide sequence ID" value="NZ_JAGIOI010000001.1"/>
</dbReference>
<sequence>MTLLHERHAATAAPRPRTRAGLFVVACSLGLALLLLAHSWLPDIAGLGLIIDSGLIWLGALIPLLAGAALAVRQKRAAAAVLVPAVVWSLLFVPGMIPLEWTAPAASGHSVTVASQNLRAQAGTAAESAGALAASGAQVVALQEIDGASRNSVGAVLDPAYQYSYRIGTVGLWSIYPISNAQPQDLGLGWNRALSADLETPAGLVRIYVVHAASARPSQHAERDTMLAALAEIVAADTSERIIAVGDFNAATTDRNFAPLTQLLSEPDIDGGLAGFTWPVSPFPVARLDHLLQRGMAATSNEVFQAGASDHLAIRTTLNL</sequence>
<proteinExistence type="predicted"/>
<evidence type="ECO:0000256" key="1">
    <source>
        <dbReference type="SAM" id="Phobius"/>
    </source>
</evidence>
<keyword evidence="4" id="KW-1185">Reference proteome</keyword>
<dbReference type="EMBL" id="JAGIOI010000001">
    <property type="protein sequence ID" value="MBP2413869.1"/>
    <property type="molecule type" value="Genomic_DNA"/>
</dbReference>
<feature type="transmembrane region" description="Helical" evidence="1">
    <location>
        <begin position="20"/>
        <end position="41"/>
    </location>
</feature>
<evidence type="ECO:0000313" key="4">
    <source>
        <dbReference type="Proteomes" id="UP000711614"/>
    </source>
</evidence>